<dbReference type="CDD" id="cd01650">
    <property type="entry name" value="RT_nLTR_like"/>
    <property type="match status" value="1"/>
</dbReference>
<dbReference type="PANTHER" id="PTHR33116">
    <property type="entry name" value="REVERSE TRANSCRIPTASE ZINC-BINDING DOMAIN-CONTAINING PROTEIN-RELATED-RELATED"/>
    <property type="match status" value="1"/>
</dbReference>
<organism evidence="2 3">
    <name type="scientific">Centaurea solstitialis</name>
    <name type="common">yellow star-thistle</name>
    <dbReference type="NCBI Taxonomy" id="347529"/>
    <lineage>
        <taxon>Eukaryota</taxon>
        <taxon>Viridiplantae</taxon>
        <taxon>Streptophyta</taxon>
        <taxon>Embryophyta</taxon>
        <taxon>Tracheophyta</taxon>
        <taxon>Spermatophyta</taxon>
        <taxon>Magnoliopsida</taxon>
        <taxon>eudicotyledons</taxon>
        <taxon>Gunneridae</taxon>
        <taxon>Pentapetalae</taxon>
        <taxon>asterids</taxon>
        <taxon>campanulids</taxon>
        <taxon>Asterales</taxon>
        <taxon>Asteraceae</taxon>
        <taxon>Carduoideae</taxon>
        <taxon>Cardueae</taxon>
        <taxon>Centaureinae</taxon>
        <taxon>Centaurea</taxon>
    </lineage>
</organism>
<protein>
    <recommendedName>
        <fullName evidence="1">Reverse transcriptase domain-containing protein</fullName>
    </recommendedName>
</protein>
<dbReference type="PROSITE" id="PS50878">
    <property type="entry name" value="RT_POL"/>
    <property type="match status" value="1"/>
</dbReference>
<reference evidence="2" key="1">
    <citation type="submission" date="2023-03" db="EMBL/GenBank/DDBJ databases">
        <title>Chromosome-scale reference genome and RAD-based genetic map of yellow starthistle (Centaurea solstitialis) reveal putative structural variation and QTLs associated with invader traits.</title>
        <authorList>
            <person name="Reatini B."/>
            <person name="Cang F.A."/>
            <person name="Jiang Q."/>
            <person name="Mckibben M.T.W."/>
            <person name="Barker M.S."/>
            <person name="Rieseberg L.H."/>
            <person name="Dlugosch K.M."/>
        </authorList>
    </citation>
    <scope>NUCLEOTIDE SEQUENCE</scope>
    <source>
        <strain evidence="2">CAN-66</strain>
        <tissue evidence="2">Leaf</tissue>
    </source>
</reference>
<dbReference type="InterPro" id="IPR000477">
    <property type="entry name" value="RT_dom"/>
</dbReference>
<proteinExistence type="predicted"/>
<keyword evidence="3" id="KW-1185">Reference proteome</keyword>
<dbReference type="Pfam" id="PF00078">
    <property type="entry name" value="RVT_1"/>
    <property type="match status" value="1"/>
</dbReference>
<dbReference type="AlphaFoldDB" id="A0AA38T6G6"/>
<sequence>MDKIKHGPKGIQNQKVLRHLDHEVLIFFSNLLSSTVLRRFLKFKEVLKLEAEADKHGWKDESKEVWALKRQRWLELEKKKVVLEKQKAKPKWILEGDENSKMFHAVIKHRERKNLIRGLSTPEGWVEDPEKIKEFFFDFFRSKFDSNRVGGPTLGTRFFKKLSVEEACSLERPFEEGEVWEAIKSCGGDKSPGPDGFTFGFFKAFWETIKGDLLRALEWFWEKGELGRGCNASFLTLIPKVDAPSNLGEFRPISLIGSFYKILAKILAERIKGVMGKIINSSQSAFIKGRYILDGILVANEVVDFVKKKKNAGFIFKVDFEKAYDSVEWFFLLDCLKKMGFGAKWVSWIEACLKSSSVSVLVNGSPTKEFPMKRGLRQGDPLAPFLFLIIAEGLHILMDNAEKKVVFEGIKVGKLECSVSHLQYADDVIFFGKWKAANFRNLLNILECFHELSGLKINVRKSKLYGIGVAEEEVRSWALSAGCGFGKLPFMYLGLPVGASMKRLDHWKAALDKFQKRLDSWKSRFVSFGGRLTLVKSVLGSLPLYYFSMFRAPSGVIKECERVRCRFFWGGGGGGRSEKGEGLGNSWSNIIRVGTILDSKGVDFTRSFVKKLGDGNNTKMWKERWLGLDRFQDIFPRLFRLEVDNAATVADRGEWVDGHWRWSWKWRREPRGRELGEFEALTARLLGIAPNKEVPDKTDWKLDSSGSYSVKALRILLDRQEEGLGVVTKWMKILPKKVCIFIWRVGLDRIPCRANLDKVGVDLNTLLCPRCGEMVESMDHALVTCSEVKMVWNRVGVWWGKNLDTVGSVQDLLNEVSSPSYGDSKEELWLAVKWSFLYLIWRHRNALVFERINTKIQDKVLELQRQSFEWISKRSKSWSKCWEDWLADPAGCASV</sequence>
<dbReference type="PANTHER" id="PTHR33116:SF77">
    <property type="entry name" value="RNA-DIRECTED DNA POLYMERASE"/>
    <property type="match status" value="1"/>
</dbReference>
<dbReference type="InterPro" id="IPR026960">
    <property type="entry name" value="RVT-Znf"/>
</dbReference>
<accession>A0AA38T6G6</accession>
<feature type="domain" description="Reverse transcriptase" evidence="1">
    <location>
        <begin position="222"/>
        <end position="497"/>
    </location>
</feature>
<dbReference type="Pfam" id="PF13966">
    <property type="entry name" value="zf-RVT"/>
    <property type="match status" value="1"/>
</dbReference>
<comment type="caution">
    <text evidence="2">The sequence shown here is derived from an EMBL/GenBank/DDBJ whole genome shotgun (WGS) entry which is preliminary data.</text>
</comment>
<dbReference type="InterPro" id="IPR043502">
    <property type="entry name" value="DNA/RNA_pol_sf"/>
</dbReference>
<dbReference type="SUPFAM" id="SSF56672">
    <property type="entry name" value="DNA/RNA polymerases"/>
    <property type="match status" value="1"/>
</dbReference>
<evidence type="ECO:0000313" key="2">
    <source>
        <dbReference type="EMBL" id="KAJ9555268.1"/>
    </source>
</evidence>
<dbReference type="EMBL" id="JARYMX010000003">
    <property type="protein sequence ID" value="KAJ9555268.1"/>
    <property type="molecule type" value="Genomic_DNA"/>
</dbReference>
<gene>
    <name evidence="2" type="ORF">OSB04_009882</name>
</gene>
<evidence type="ECO:0000259" key="1">
    <source>
        <dbReference type="PROSITE" id="PS50878"/>
    </source>
</evidence>
<evidence type="ECO:0000313" key="3">
    <source>
        <dbReference type="Proteomes" id="UP001172457"/>
    </source>
</evidence>
<dbReference type="Proteomes" id="UP001172457">
    <property type="component" value="Chromosome 3"/>
</dbReference>
<name>A0AA38T6G6_9ASTR</name>